<reference evidence="8" key="1">
    <citation type="submission" date="2025-08" db="UniProtKB">
        <authorList>
            <consortium name="RefSeq"/>
        </authorList>
    </citation>
    <scope>IDENTIFICATION</scope>
</reference>
<name>A0ABM1ELJ9_PRICU</name>
<dbReference type="PANTHER" id="PTHR24049">
    <property type="entry name" value="CRUMBS FAMILY MEMBER"/>
    <property type="match status" value="1"/>
</dbReference>
<dbReference type="InterPro" id="IPR051022">
    <property type="entry name" value="Notch_Cell-Fate_Det"/>
</dbReference>
<accession>A0ABM1ELJ9</accession>
<comment type="caution">
    <text evidence="4">Lacks conserved residue(s) required for the propagation of feature annotation.</text>
</comment>
<feature type="disulfide bond" evidence="4">
    <location>
        <begin position="154"/>
        <end position="164"/>
    </location>
</feature>
<feature type="disulfide bond" evidence="4">
    <location>
        <begin position="257"/>
        <end position="266"/>
    </location>
</feature>
<dbReference type="Pfam" id="PF00008">
    <property type="entry name" value="EGF"/>
    <property type="match status" value="1"/>
</dbReference>
<feature type="domain" description="EGF-like" evidence="6">
    <location>
        <begin position="308"/>
        <end position="346"/>
    </location>
</feature>
<dbReference type="InterPro" id="IPR013032">
    <property type="entry name" value="EGF-like_CS"/>
</dbReference>
<feature type="domain" description="EGF-like" evidence="6">
    <location>
        <begin position="32"/>
        <end position="71"/>
    </location>
</feature>
<dbReference type="Pfam" id="PF12661">
    <property type="entry name" value="hEGF"/>
    <property type="match status" value="1"/>
</dbReference>
<dbReference type="Proteomes" id="UP000695022">
    <property type="component" value="Unplaced"/>
</dbReference>
<feature type="disulfide bond" evidence="4">
    <location>
        <begin position="296"/>
        <end position="305"/>
    </location>
</feature>
<dbReference type="RefSeq" id="XP_014673070.1">
    <property type="nucleotide sequence ID" value="XM_014817584.1"/>
</dbReference>
<evidence type="ECO:0000256" key="4">
    <source>
        <dbReference type="PROSITE-ProRule" id="PRU00076"/>
    </source>
</evidence>
<dbReference type="PROSITE" id="PS01186">
    <property type="entry name" value="EGF_2"/>
    <property type="match status" value="7"/>
</dbReference>
<evidence type="ECO:0000313" key="8">
    <source>
        <dbReference type="RefSeq" id="XP_014673070.1"/>
    </source>
</evidence>
<feature type="domain" description="EGF-like" evidence="6">
    <location>
        <begin position="268"/>
        <end position="306"/>
    </location>
</feature>
<feature type="domain" description="EGF-like" evidence="6">
    <location>
        <begin position="72"/>
        <end position="111"/>
    </location>
</feature>
<feature type="domain" description="EGF-like" evidence="6">
    <location>
        <begin position="186"/>
        <end position="225"/>
    </location>
</feature>
<dbReference type="PRINTS" id="PR00010">
    <property type="entry name" value="EGFBLOOD"/>
</dbReference>
<evidence type="ECO:0000256" key="2">
    <source>
        <dbReference type="ARBA" id="ARBA00022737"/>
    </source>
</evidence>
<feature type="domain" description="EGF-like" evidence="6">
    <location>
        <begin position="226"/>
        <end position="267"/>
    </location>
</feature>
<feature type="disulfide bond" evidence="4">
    <location>
        <begin position="336"/>
        <end position="345"/>
    </location>
</feature>
<feature type="disulfide bond" evidence="4">
    <location>
        <begin position="61"/>
        <end position="70"/>
    </location>
</feature>
<dbReference type="InterPro" id="IPR000742">
    <property type="entry name" value="EGF"/>
</dbReference>
<dbReference type="SUPFAM" id="SSF57196">
    <property type="entry name" value="EGF/Laminin"/>
    <property type="match status" value="7"/>
</dbReference>
<evidence type="ECO:0000256" key="1">
    <source>
        <dbReference type="ARBA" id="ARBA00022536"/>
    </source>
</evidence>
<evidence type="ECO:0000259" key="6">
    <source>
        <dbReference type="PROSITE" id="PS50026"/>
    </source>
</evidence>
<feature type="disulfide bond" evidence="4">
    <location>
        <begin position="272"/>
        <end position="282"/>
    </location>
</feature>
<dbReference type="PROSITE" id="PS00022">
    <property type="entry name" value="EGF_1"/>
    <property type="match status" value="8"/>
</dbReference>
<keyword evidence="5" id="KW-0732">Signal</keyword>
<proteinExistence type="predicted"/>
<keyword evidence="3 4" id="KW-1015">Disulfide bond</keyword>
<evidence type="ECO:0000256" key="3">
    <source>
        <dbReference type="ARBA" id="ARBA00023157"/>
    </source>
</evidence>
<feature type="disulfide bond" evidence="4">
    <location>
        <begin position="175"/>
        <end position="184"/>
    </location>
</feature>
<feature type="disulfide bond" evidence="4">
    <location>
        <begin position="101"/>
        <end position="110"/>
    </location>
</feature>
<dbReference type="SMART" id="SM00179">
    <property type="entry name" value="EGF_CA"/>
    <property type="match status" value="3"/>
</dbReference>
<dbReference type="InterPro" id="IPR001881">
    <property type="entry name" value="EGF-like_Ca-bd_dom"/>
</dbReference>
<feature type="signal peptide" evidence="5">
    <location>
        <begin position="1"/>
        <end position="25"/>
    </location>
</feature>
<dbReference type="Gene3D" id="2.10.25.10">
    <property type="entry name" value="Laminin"/>
    <property type="match status" value="7"/>
</dbReference>
<feature type="domain" description="EGF-like" evidence="6">
    <location>
        <begin position="150"/>
        <end position="185"/>
    </location>
</feature>
<evidence type="ECO:0000313" key="7">
    <source>
        <dbReference type="Proteomes" id="UP000695022"/>
    </source>
</evidence>
<keyword evidence="7" id="KW-1185">Reference proteome</keyword>
<feature type="disulfide bond" evidence="4">
    <location>
        <begin position="312"/>
        <end position="322"/>
    </location>
</feature>
<feature type="disulfide bond" evidence="4">
    <location>
        <begin position="215"/>
        <end position="224"/>
    </location>
</feature>
<protein>
    <submittedName>
        <fullName evidence="8">Delta and Notch-like epidermal growth factor-related receptor</fullName>
    </submittedName>
</protein>
<gene>
    <name evidence="8" type="primary">LOC106813452</name>
</gene>
<evidence type="ECO:0000256" key="5">
    <source>
        <dbReference type="SAM" id="SignalP"/>
    </source>
</evidence>
<sequence>MSGNSVFGILRFCLAIGFIPQLVTSQCAPPFTDGACDDAVGYCQNGGTCIDTIPTCHMCTCDAGWNGDDCEIKDPCLPNPCKNGGNCTPHPANDGTYQCDCPAGYTGDNCEQSACLTYPCVNGDCHLVPGSETEATCICFEGWTGDDCSVNNPCDPDPCEYGECMTRGGAYMCHCAADYVGVNCSVENPCLPTNSPCAHGNCVLDDEFLNVTCICDEGYAGEACDVKEACHDVHNLCGDFGICRQNDSFPDVFTCDCFEGYVGALCNVSDPCNGIDCNYGVCEVAEDDPSEYLCVCEAGYTGEHCEQEPSACLNYPCVNGDCHLLPGSVNEATCICFEGWTGDDCSVNDPCNGTDFFLN</sequence>
<keyword evidence="2" id="KW-0677">Repeat</keyword>
<dbReference type="GeneID" id="106813452"/>
<feature type="disulfide bond" evidence="4">
    <location>
        <begin position="277"/>
        <end position="294"/>
    </location>
</feature>
<keyword evidence="1 4" id="KW-0245">EGF-like domain</keyword>
<dbReference type="SMART" id="SM00181">
    <property type="entry name" value="EGF"/>
    <property type="match status" value="8"/>
</dbReference>
<organism evidence="7 8">
    <name type="scientific">Priapulus caudatus</name>
    <name type="common">Priapulid worm</name>
    <dbReference type="NCBI Taxonomy" id="37621"/>
    <lineage>
        <taxon>Eukaryota</taxon>
        <taxon>Metazoa</taxon>
        <taxon>Ecdysozoa</taxon>
        <taxon>Scalidophora</taxon>
        <taxon>Priapulida</taxon>
        <taxon>Priapulimorpha</taxon>
        <taxon>Priapulimorphida</taxon>
        <taxon>Priapulidae</taxon>
        <taxon>Priapulus</taxon>
    </lineage>
</organism>
<dbReference type="CDD" id="cd00054">
    <property type="entry name" value="EGF_CA"/>
    <property type="match status" value="1"/>
</dbReference>
<dbReference type="PROSITE" id="PS50026">
    <property type="entry name" value="EGF_3"/>
    <property type="match status" value="7"/>
</dbReference>
<feature type="disulfide bond" evidence="4">
    <location>
        <begin position="317"/>
        <end position="334"/>
    </location>
</feature>
<feature type="chain" id="PRO_5045313825" evidence="5">
    <location>
        <begin position="26"/>
        <end position="359"/>
    </location>
</feature>